<dbReference type="Pfam" id="PF00657">
    <property type="entry name" value="Lipase_GDSL"/>
    <property type="match status" value="1"/>
</dbReference>
<keyword evidence="4 8" id="KW-0732">Signal</keyword>
<comment type="caution">
    <text evidence="9">The sequence shown here is derived from an EMBL/GenBank/DDBJ whole genome shotgun (WGS) entry which is preliminary data.</text>
</comment>
<dbReference type="CDD" id="cd01837">
    <property type="entry name" value="SGNH_plant_lipase_like"/>
    <property type="match status" value="1"/>
</dbReference>
<evidence type="ECO:0000313" key="10">
    <source>
        <dbReference type="Proteomes" id="UP001058974"/>
    </source>
</evidence>
<dbReference type="Gene3D" id="3.40.50.1110">
    <property type="entry name" value="SGNH hydrolase"/>
    <property type="match status" value="1"/>
</dbReference>
<accession>A0A9D4VJI8</accession>
<sequence>MDCEIKLCLVIIFLFSSAMNCVVGEPQVPCLFIFGDSLSDSGNNNDLATDAKVNYKPYGIDFPSGPTGRFTNGRTSVDILGDLLGFDHYIPPYANTNGADIVQGVNYASGAAGIRNETGTHLGQDISMGLQLEHHRDIVSQIAKKLGSEKVRQHLNKCLYYVNIGSNDYLNNYFLPQHYPSNGKYNADQYAVALVNEHSTYLKALYELGARKFSLIGLSLIGCIPHVKNGLLCVEEYNKAALLFNNKLKSVVDRFNKELPDAKFILINTAIITYNSLNQDMKMLSCCKLGSSGQCIPSEEPCQNTNLNPYFDELHPSEVVNMVGANMAYISNMNILTCCKVGSNGQCIPNEEPCMFRHLHPFFDEFHPTEVLNKVLANMAYKTPIPAFAHPMDISHLVKLIR</sequence>
<dbReference type="Proteomes" id="UP001058974">
    <property type="component" value="Chromosome 7"/>
</dbReference>
<keyword evidence="6" id="KW-0442">Lipid degradation</keyword>
<evidence type="ECO:0000256" key="5">
    <source>
        <dbReference type="ARBA" id="ARBA00022801"/>
    </source>
</evidence>
<evidence type="ECO:0000313" key="9">
    <source>
        <dbReference type="EMBL" id="KAI5384837.1"/>
    </source>
</evidence>
<reference evidence="9 10" key="1">
    <citation type="journal article" date="2022" name="Nat. Genet.">
        <title>Improved pea reference genome and pan-genome highlight genomic features and evolutionary characteristics.</title>
        <authorList>
            <person name="Yang T."/>
            <person name="Liu R."/>
            <person name="Luo Y."/>
            <person name="Hu S."/>
            <person name="Wang D."/>
            <person name="Wang C."/>
            <person name="Pandey M.K."/>
            <person name="Ge S."/>
            <person name="Xu Q."/>
            <person name="Li N."/>
            <person name="Li G."/>
            <person name="Huang Y."/>
            <person name="Saxena R.K."/>
            <person name="Ji Y."/>
            <person name="Li M."/>
            <person name="Yan X."/>
            <person name="He Y."/>
            <person name="Liu Y."/>
            <person name="Wang X."/>
            <person name="Xiang C."/>
            <person name="Varshney R.K."/>
            <person name="Ding H."/>
            <person name="Gao S."/>
            <person name="Zong X."/>
        </authorList>
    </citation>
    <scope>NUCLEOTIDE SEQUENCE [LARGE SCALE GENOMIC DNA]</scope>
    <source>
        <strain evidence="9 10">cv. Zhongwan 6</strain>
    </source>
</reference>
<keyword evidence="5" id="KW-0378">Hydrolase</keyword>
<evidence type="ECO:0000256" key="6">
    <source>
        <dbReference type="ARBA" id="ARBA00022963"/>
    </source>
</evidence>
<evidence type="ECO:0000256" key="4">
    <source>
        <dbReference type="ARBA" id="ARBA00022729"/>
    </source>
</evidence>
<feature type="chain" id="PRO_5039196345" evidence="8">
    <location>
        <begin position="25"/>
        <end position="402"/>
    </location>
</feature>
<comment type="similarity">
    <text evidence="2">Belongs to the 'GDSL' lipolytic enzyme family.</text>
</comment>
<dbReference type="InterPro" id="IPR036514">
    <property type="entry name" value="SGNH_hydro_sf"/>
</dbReference>
<protein>
    <submittedName>
        <fullName evidence="9">Uncharacterized protein</fullName>
    </submittedName>
</protein>
<dbReference type="GO" id="GO:0005576">
    <property type="term" value="C:extracellular region"/>
    <property type="evidence" value="ECO:0007669"/>
    <property type="project" value="UniProtKB-SubCell"/>
</dbReference>
<evidence type="ECO:0000256" key="8">
    <source>
        <dbReference type="SAM" id="SignalP"/>
    </source>
</evidence>
<proteinExistence type="inferred from homology"/>
<dbReference type="AlphaFoldDB" id="A0A9D4VJI8"/>
<keyword evidence="7" id="KW-0443">Lipid metabolism</keyword>
<keyword evidence="3" id="KW-0964">Secreted</keyword>
<evidence type="ECO:0000256" key="7">
    <source>
        <dbReference type="ARBA" id="ARBA00023098"/>
    </source>
</evidence>
<organism evidence="9 10">
    <name type="scientific">Pisum sativum</name>
    <name type="common">Garden pea</name>
    <name type="synonym">Lathyrus oleraceus</name>
    <dbReference type="NCBI Taxonomy" id="3888"/>
    <lineage>
        <taxon>Eukaryota</taxon>
        <taxon>Viridiplantae</taxon>
        <taxon>Streptophyta</taxon>
        <taxon>Embryophyta</taxon>
        <taxon>Tracheophyta</taxon>
        <taxon>Spermatophyta</taxon>
        <taxon>Magnoliopsida</taxon>
        <taxon>eudicotyledons</taxon>
        <taxon>Gunneridae</taxon>
        <taxon>Pentapetalae</taxon>
        <taxon>rosids</taxon>
        <taxon>fabids</taxon>
        <taxon>Fabales</taxon>
        <taxon>Fabaceae</taxon>
        <taxon>Papilionoideae</taxon>
        <taxon>50 kb inversion clade</taxon>
        <taxon>NPAAA clade</taxon>
        <taxon>Hologalegina</taxon>
        <taxon>IRL clade</taxon>
        <taxon>Fabeae</taxon>
        <taxon>Lathyrus</taxon>
    </lineage>
</organism>
<gene>
    <name evidence="9" type="ORF">KIW84_071716</name>
</gene>
<dbReference type="Gramene" id="Psat07G0171600-T1">
    <property type="protein sequence ID" value="KAI5384837.1"/>
    <property type="gene ID" value="KIW84_071716"/>
</dbReference>
<keyword evidence="10" id="KW-1185">Reference proteome</keyword>
<dbReference type="InterPro" id="IPR035669">
    <property type="entry name" value="SGNH_plant_lipase-like"/>
</dbReference>
<feature type="signal peptide" evidence="8">
    <location>
        <begin position="1"/>
        <end position="24"/>
    </location>
</feature>
<dbReference type="PANTHER" id="PTHR45650:SF89">
    <property type="entry name" value="GDSL-LIKE LIPASE_ACYLHYDROLASE"/>
    <property type="match status" value="1"/>
</dbReference>
<dbReference type="InterPro" id="IPR051238">
    <property type="entry name" value="GDSL_esterase/lipase"/>
</dbReference>
<comment type="subcellular location">
    <subcellularLocation>
        <location evidence="1">Secreted</location>
    </subcellularLocation>
</comment>
<name>A0A9D4VJI8_PEA</name>
<dbReference type="GO" id="GO:0016788">
    <property type="term" value="F:hydrolase activity, acting on ester bonds"/>
    <property type="evidence" value="ECO:0007669"/>
    <property type="project" value="InterPro"/>
</dbReference>
<dbReference type="InterPro" id="IPR001087">
    <property type="entry name" value="GDSL"/>
</dbReference>
<evidence type="ECO:0000256" key="2">
    <source>
        <dbReference type="ARBA" id="ARBA00008668"/>
    </source>
</evidence>
<evidence type="ECO:0000256" key="1">
    <source>
        <dbReference type="ARBA" id="ARBA00004613"/>
    </source>
</evidence>
<dbReference type="PANTHER" id="PTHR45650">
    <property type="entry name" value="GDSL-LIKE LIPASE/ACYLHYDROLASE-RELATED"/>
    <property type="match status" value="1"/>
</dbReference>
<evidence type="ECO:0000256" key="3">
    <source>
        <dbReference type="ARBA" id="ARBA00022525"/>
    </source>
</evidence>
<dbReference type="EMBL" id="JAMSHJ010000007">
    <property type="protein sequence ID" value="KAI5384837.1"/>
    <property type="molecule type" value="Genomic_DNA"/>
</dbReference>
<dbReference type="GO" id="GO:0016042">
    <property type="term" value="P:lipid catabolic process"/>
    <property type="evidence" value="ECO:0007669"/>
    <property type="project" value="UniProtKB-KW"/>
</dbReference>